<organism evidence="4 5">
    <name type="scientific">Tectimicrobiota bacterium</name>
    <dbReference type="NCBI Taxonomy" id="2528274"/>
    <lineage>
        <taxon>Bacteria</taxon>
        <taxon>Pseudomonadati</taxon>
        <taxon>Nitrospinota/Tectimicrobiota group</taxon>
        <taxon>Candidatus Tectimicrobiota</taxon>
    </lineage>
</organism>
<dbReference type="EMBL" id="JACPUR010000016">
    <property type="protein sequence ID" value="MBI3127164.1"/>
    <property type="molecule type" value="Genomic_DNA"/>
</dbReference>
<evidence type="ECO:0000313" key="5">
    <source>
        <dbReference type="Proteomes" id="UP000782312"/>
    </source>
</evidence>
<feature type="active site" description="Proton donor" evidence="2">
    <location>
        <position position="42"/>
    </location>
</feature>
<comment type="similarity">
    <text evidence="2">Belongs to the 2H phosphoesterase superfamily. ThpR family.</text>
</comment>
<evidence type="ECO:0000313" key="4">
    <source>
        <dbReference type="EMBL" id="MBI3127164.1"/>
    </source>
</evidence>
<feature type="short sequence motif" description="HXTX 2" evidence="2">
    <location>
        <begin position="129"/>
        <end position="132"/>
    </location>
</feature>
<dbReference type="Proteomes" id="UP000782312">
    <property type="component" value="Unassembled WGS sequence"/>
</dbReference>
<accession>A0A932MLG8</accession>
<comment type="catalytic activity">
    <reaction evidence="2">
        <text>a 3'-end 2',3'-cyclophospho-ribonucleotide-RNA + H2O = a 3'-end 2'-phospho-ribonucleotide-RNA + H(+)</text>
        <dbReference type="Rhea" id="RHEA:11828"/>
        <dbReference type="Rhea" id="RHEA-COMP:10464"/>
        <dbReference type="Rhea" id="RHEA-COMP:17353"/>
        <dbReference type="ChEBI" id="CHEBI:15377"/>
        <dbReference type="ChEBI" id="CHEBI:15378"/>
        <dbReference type="ChEBI" id="CHEBI:83064"/>
        <dbReference type="ChEBI" id="CHEBI:173113"/>
        <dbReference type="EC" id="3.1.4.58"/>
    </reaction>
</comment>
<evidence type="ECO:0000256" key="1">
    <source>
        <dbReference type="ARBA" id="ARBA00022801"/>
    </source>
</evidence>
<dbReference type="Pfam" id="PF02834">
    <property type="entry name" value="LigT_PEase"/>
    <property type="match status" value="2"/>
</dbReference>
<dbReference type="PANTHER" id="PTHR35561">
    <property type="entry name" value="RNA 2',3'-CYCLIC PHOSPHODIESTERASE"/>
    <property type="match status" value="1"/>
</dbReference>
<sequence>MRAFLAIPLVPEEAGKLRALQESLTSLPALGEFRWTPVQNIHLTLRFLGDIGESQAARAGDVLEAAAARCRPFEMPLDRFGVFPHLRSPSVLWGGPERTPGPLADFAERLLEEMDAAGFPAEERPFRAHLTLARRRVKGRPPAGLEGELAAAEGRWLSPPPRFRMGEAGLFRSALRPGGAIYTLIRRAPFS</sequence>
<dbReference type="NCBIfam" id="TIGR02258">
    <property type="entry name" value="2_5_ligase"/>
    <property type="match status" value="1"/>
</dbReference>
<dbReference type="SUPFAM" id="SSF55144">
    <property type="entry name" value="LigT-like"/>
    <property type="match status" value="1"/>
</dbReference>
<dbReference type="InterPro" id="IPR004175">
    <property type="entry name" value="RNA_CPDase"/>
</dbReference>
<name>A0A932MLG8_UNCTE</name>
<keyword evidence="1 2" id="KW-0378">Hydrolase</keyword>
<feature type="short sequence motif" description="HXTX 1" evidence="2">
    <location>
        <begin position="42"/>
        <end position="45"/>
    </location>
</feature>
<dbReference type="InterPro" id="IPR014051">
    <property type="entry name" value="Phosphoesterase_HXTX"/>
</dbReference>
<dbReference type="Gene3D" id="3.90.1140.10">
    <property type="entry name" value="Cyclic phosphodiesterase"/>
    <property type="match status" value="1"/>
</dbReference>
<feature type="domain" description="Phosphoesterase HXTX" evidence="3">
    <location>
        <begin position="8"/>
        <end position="93"/>
    </location>
</feature>
<comment type="function">
    <text evidence="2">Hydrolyzes RNA 2',3'-cyclic phosphodiester to an RNA 2'-phosphomonoester.</text>
</comment>
<proteinExistence type="inferred from homology"/>
<dbReference type="InterPro" id="IPR009097">
    <property type="entry name" value="Cyclic_Pdiesterase"/>
</dbReference>
<gene>
    <name evidence="4" type="primary">thpR</name>
    <name evidence="4" type="ORF">HYZ11_06140</name>
</gene>
<dbReference type="GO" id="GO:0008664">
    <property type="term" value="F:RNA 2',3'-cyclic 3'-phosphodiesterase activity"/>
    <property type="evidence" value="ECO:0007669"/>
    <property type="project" value="UniProtKB-EC"/>
</dbReference>
<dbReference type="AlphaFoldDB" id="A0A932MLG8"/>
<evidence type="ECO:0000259" key="3">
    <source>
        <dbReference type="Pfam" id="PF02834"/>
    </source>
</evidence>
<evidence type="ECO:0000256" key="2">
    <source>
        <dbReference type="HAMAP-Rule" id="MF_01940"/>
    </source>
</evidence>
<feature type="active site" description="Proton acceptor" evidence="2">
    <location>
        <position position="129"/>
    </location>
</feature>
<protein>
    <recommendedName>
        <fullName evidence="2">RNA 2',3'-cyclic phosphodiesterase</fullName>
        <shortName evidence="2">RNA 2',3'-CPDase</shortName>
        <ecNumber evidence="2">3.1.4.58</ecNumber>
    </recommendedName>
</protein>
<feature type="domain" description="Phosphoesterase HXTX" evidence="3">
    <location>
        <begin position="96"/>
        <end position="182"/>
    </location>
</feature>
<dbReference type="EC" id="3.1.4.58" evidence="2"/>
<dbReference type="GO" id="GO:0004113">
    <property type="term" value="F:2',3'-cyclic-nucleotide 3'-phosphodiesterase activity"/>
    <property type="evidence" value="ECO:0007669"/>
    <property type="project" value="InterPro"/>
</dbReference>
<comment type="caution">
    <text evidence="4">The sequence shown here is derived from an EMBL/GenBank/DDBJ whole genome shotgun (WGS) entry which is preliminary data.</text>
</comment>
<reference evidence="4" key="1">
    <citation type="submission" date="2020-07" db="EMBL/GenBank/DDBJ databases">
        <title>Huge and variable diversity of episymbiotic CPR bacteria and DPANN archaea in groundwater ecosystems.</title>
        <authorList>
            <person name="He C.Y."/>
            <person name="Keren R."/>
            <person name="Whittaker M."/>
            <person name="Farag I.F."/>
            <person name="Doudna J."/>
            <person name="Cate J.H.D."/>
            <person name="Banfield J.F."/>
        </authorList>
    </citation>
    <scope>NUCLEOTIDE SEQUENCE</scope>
    <source>
        <strain evidence="4">NC_groundwater_763_Ag_S-0.2um_68_21</strain>
    </source>
</reference>
<dbReference type="PANTHER" id="PTHR35561:SF1">
    <property type="entry name" value="RNA 2',3'-CYCLIC PHOSPHODIESTERASE"/>
    <property type="match status" value="1"/>
</dbReference>
<dbReference type="HAMAP" id="MF_01940">
    <property type="entry name" value="RNA_CPDase"/>
    <property type="match status" value="1"/>
</dbReference>